<dbReference type="EMBL" id="BMAV01019525">
    <property type="protein sequence ID" value="GFY72594.1"/>
    <property type="molecule type" value="Genomic_DNA"/>
</dbReference>
<evidence type="ECO:0000313" key="3">
    <source>
        <dbReference type="EMBL" id="GFY72594.1"/>
    </source>
</evidence>
<comment type="caution">
    <text evidence="3">The sequence shown here is derived from an EMBL/GenBank/DDBJ whole genome shotgun (WGS) entry which is preliminary data.</text>
</comment>
<organism evidence="3 4">
    <name type="scientific">Trichonephila inaurata madagascariensis</name>
    <dbReference type="NCBI Taxonomy" id="2747483"/>
    <lineage>
        <taxon>Eukaryota</taxon>
        <taxon>Metazoa</taxon>
        <taxon>Ecdysozoa</taxon>
        <taxon>Arthropoda</taxon>
        <taxon>Chelicerata</taxon>
        <taxon>Arachnida</taxon>
        <taxon>Araneae</taxon>
        <taxon>Araneomorphae</taxon>
        <taxon>Entelegynae</taxon>
        <taxon>Araneoidea</taxon>
        <taxon>Nephilidae</taxon>
        <taxon>Trichonephila</taxon>
        <taxon>Trichonephila inaurata</taxon>
    </lineage>
</organism>
<evidence type="ECO:0000313" key="4">
    <source>
        <dbReference type="Proteomes" id="UP000886998"/>
    </source>
</evidence>
<gene>
    <name evidence="3" type="ORF">TNIN_59941</name>
</gene>
<keyword evidence="4" id="KW-1185">Reference proteome</keyword>
<dbReference type="Proteomes" id="UP000886998">
    <property type="component" value="Unassembled WGS sequence"/>
</dbReference>
<proteinExistence type="predicted"/>
<sequence>MGRSPTMTSDSLGDQWNHGNNPSGQTTPVWFYLLFPFTCYCTLKVKRIVFRSRRGLKNHVGLIISLFVEGYHKGQSTAFHVVSEGDRAPNAFLEN</sequence>
<name>A0A8X6YJD9_9ARAC</name>
<evidence type="ECO:0000256" key="1">
    <source>
        <dbReference type="SAM" id="MobiDB-lite"/>
    </source>
</evidence>
<evidence type="ECO:0000256" key="2">
    <source>
        <dbReference type="SAM" id="Phobius"/>
    </source>
</evidence>
<keyword evidence="2" id="KW-1133">Transmembrane helix</keyword>
<reference evidence="3" key="1">
    <citation type="submission" date="2020-08" db="EMBL/GenBank/DDBJ databases">
        <title>Multicomponent nature underlies the extraordinary mechanical properties of spider dragline silk.</title>
        <authorList>
            <person name="Kono N."/>
            <person name="Nakamura H."/>
            <person name="Mori M."/>
            <person name="Yoshida Y."/>
            <person name="Ohtoshi R."/>
            <person name="Malay A.D."/>
            <person name="Moran D.A.P."/>
            <person name="Tomita M."/>
            <person name="Numata K."/>
            <person name="Arakawa K."/>
        </authorList>
    </citation>
    <scope>NUCLEOTIDE SEQUENCE</scope>
</reference>
<feature type="transmembrane region" description="Helical" evidence="2">
    <location>
        <begin position="29"/>
        <end position="45"/>
    </location>
</feature>
<feature type="region of interest" description="Disordered" evidence="1">
    <location>
        <begin position="1"/>
        <end position="20"/>
    </location>
</feature>
<protein>
    <submittedName>
        <fullName evidence="3">Uncharacterized protein</fullName>
    </submittedName>
</protein>
<dbReference type="AlphaFoldDB" id="A0A8X6YJD9"/>
<keyword evidence="2" id="KW-0812">Transmembrane</keyword>
<keyword evidence="2" id="KW-0472">Membrane</keyword>
<accession>A0A8X6YJD9</accession>